<reference evidence="2 3" key="1">
    <citation type="journal article" date="2022" name="Nat. Plants">
        <title>Genomes of leafy and leafless Platanthera orchids illuminate the evolution of mycoheterotrophy.</title>
        <authorList>
            <person name="Li M.H."/>
            <person name="Liu K.W."/>
            <person name="Li Z."/>
            <person name="Lu H.C."/>
            <person name="Ye Q.L."/>
            <person name="Zhang D."/>
            <person name="Wang J.Y."/>
            <person name="Li Y.F."/>
            <person name="Zhong Z.M."/>
            <person name="Liu X."/>
            <person name="Yu X."/>
            <person name="Liu D.K."/>
            <person name="Tu X.D."/>
            <person name="Liu B."/>
            <person name="Hao Y."/>
            <person name="Liao X.Y."/>
            <person name="Jiang Y.T."/>
            <person name="Sun W.H."/>
            <person name="Chen J."/>
            <person name="Chen Y.Q."/>
            <person name="Ai Y."/>
            <person name="Zhai J.W."/>
            <person name="Wu S.S."/>
            <person name="Zhou Z."/>
            <person name="Hsiao Y.Y."/>
            <person name="Wu W.L."/>
            <person name="Chen Y.Y."/>
            <person name="Lin Y.F."/>
            <person name="Hsu J.L."/>
            <person name="Li C.Y."/>
            <person name="Wang Z.W."/>
            <person name="Zhao X."/>
            <person name="Zhong W.Y."/>
            <person name="Ma X.K."/>
            <person name="Ma L."/>
            <person name="Huang J."/>
            <person name="Chen G.Z."/>
            <person name="Huang M.Z."/>
            <person name="Huang L."/>
            <person name="Peng D.H."/>
            <person name="Luo Y.B."/>
            <person name="Zou S.Q."/>
            <person name="Chen S.P."/>
            <person name="Lan S."/>
            <person name="Tsai W.C."/>
            <person name="Van de Peer Y."/>
            <person name="Liu Z.J."/>
        </authorList>
    </citation>
    <scope>NUCLEOTIDE SEQUENCE [LARGE SCALE GENOMIC DNA]</scope>
    <source>
        <strain evidence="2">Lor288</strain>
    </source>
</reference>
<name>A0ABR2LMP7_9ASPA</name>
<accession>A0ABR2LMP7</accession>
<comment type="caution">
    <text evidence="2">The sequence shown here is derived from an EMBL/GenBank/DDBJ whole genome shotgun (WGS) entry which is preliminary data.</text>
</comment>
<keyword evidence="1" id="KW-0812">Transmembrane</keyword>
<protein>
    <recommendedName>
        <fullName evidence="4">Ubiquitin-like protease family profile domain-containing protein</fullName>
    </recommendedName>
</protein>
<evidence type="ECO:0000256" key="1">
    <source>
        <dbReference type="SAM" id="Phobius"/>
    </source>
</evidence>
<gene>
    <name evidence="2" type="ORF">KSP40_PGU006089</name>
</gene>
<evidence type="ECO:0000313" key="2">
    <source>
        <dbReference type="EMBL" id="KAK8945602.1"/>
    </source>
</evidence>
<keyword evidence="1" id="KW-1133">Transmembrane helix</keyword>
<dbReference type="Proteomes" id="UP001412067">
    <property type="component" value="Unassembled WGS sequence"/>
</dbReference>
<sequence>MSIHAPDHWCLLVCDLKRCVWDFYDSMPLGRHQASLPGLVCFGFFSLLYCLSYLISYYLLY</sequence>
<keyword evidence="1" id="KW-0472">Membrane</keyword>
<dbReference type="EMBL" id="JBBWWR010000017">
    <property type="protein sequence ID" value="KAK8945602.1"/>
    <property type="molecule type" value="Genomic_DNA"/>
</dbReference>
<evidence type="ECO:0008006" key="4">
    <source>
        <dbReference type="Google" id="ProtNLM"/>
    </source>
</evidence>
<dbReference type="Gene3D" id="3.40.395.10">
    <property type="entry name" value="Adenoviral Proteinase, Chain A"/>
    <property type="match status" value="1"/>
</dbReference>
<keyword evidence="3" id="KW-1185">Reference proteome</keyword>
<proteinExistence type="predicted"/>
<evidence type="ECO:0000313" key="3">
    <source>
        <dbReference type="Proteomes" id="UP001412067"/>
    </source>
</evidence>
<dbReference type="SUPFAM" id="SSF54001">
    <property type="entry name" value="Cysteine proteinases"/>
    <property type="match status" value="1"/>
</dbReference>
<dbReference type="InterPro" id="IPR038765">
    <property type="entry name" value="Papain-like_cys_pep_sf"/>
</dbReference>
<organism evidence="2 3">
    <name type="scientific">Platanthera guangdongensis</name>
    <dbReference type="NCBI Taxonomy" id="2320717"/>
    <lineage>
        <taxon>Eukaryota</taxon>
        <taxon>Viridiplantae</taxon>
        <taxon>Streptophyta</taxon>
        <taxon>Embryophyta</taxon>
        <taxon>Tracheophyta</taxon>
        <taxon>Spermatophyta</taxon>
        <taxon>Magnoliopsida</taxon>
        <taxon>Liliopsida</taxon>
        <taxon>Asparagales</taxon>
        <taxon>Orchidaceae</taxon>
        <taxon>Orchidoideae</taxon>
        <taxon>Orchideae</taxon>
        <taxon>Orchidinae</taxon>
        <taxon>Platanthera</taxon>
    </lineage>
</organism>
<feature type="transmembrane region" description="Helical" evidence="1">
    <location>
        <begin position="36"/>
        <end position="60"/>
    </location>
</feature>